<dbReference type="Proteomes" id="UP001149140">
    <property type="component" value="Unassembled WGS sequence"/>
</dbReference>
<name>A0A9X3S6M2_9ACTN</name>
<dbReference type="RefSeq" id="WP_270041999.1">
    <property type="nucleotide sequence ID" value="NZ_JAPDOD010000020.1"/>
</dbReference>
<dbReference type="AlphaFoldDB" id="A0A9X3S6M2"/>
<evidence type="ECO:0000313" key="1">
    <source>
        <dbReference type="EMBL" id="MDA0162763.1"/>
    </source>
</evidence>
<evidence type="ECO:0000313" key="2">
    <source>
        <dbReference type="Proteomes" id="UP001149140"/>
    </source>
</evidence>
<dbReference type="SUPFAM" id="SSF54427">
    <property type="entry name" value="NTF2-like"/>
    <property type="match status" value="1"/>
</dbReference>
<protein>
    <recommendedName>
        <fullName evidence="3">Nuclear transport factor 2 family protein</fullName>
    </recommendedName>
</protein>
<dbReference type="EMBL" id="JAPDOD010000020">
    <property type="protein sequence ID" value="MDA0162763.1"/>
    <property type="molecule type" value="Genomic_DNA"/>
</dbReference>
<comment type="caution">
    <text evidence="1">The sequence shown here is derived from an EMBL/GenBank/DDBJ whole genome shotgun (WGS) entry which is preliminary data.</text>
</comment>
<sequence length="137" mass="15268">MTDATILADRYVAVWNEPDPTRRRAAVERLWTDDASHTLQPPQEIRTAAGALGVAVDLEARGHDALEERVTKSHDEFVARGGFVFRPAGDAARLRDMVKLRWEMVPRAGGDVAATGLQILVLDADDRIRLDYQFIES</sequence>
<organism evidence="1 2">
    <name type="scientific">Solirubrobacter ginsenosidimutans</name>
    <dbReference type="NCBI Taxonomy" id="490573"/>
    <lineage>
        <taxon>Bacteria</taxon>
        <taxon>Bacillati</taxon>
        <taxon>Actinomycetota</taxon>
        <taxon>Thermoleophilia</taxon>
        <taxon>Solirubrobacterales</taxon>
        <taxon>Solirubrobacteraceae</taxon>
        <taxon>Solirubrobacter</taxon>
    </lineage>
</organism>
<dbReference type="InterPro" id="IPR032710">
    <property type="entry name" value="NTF2-like_dom_sf"/>
</dbReference>
<dbReference type="Gene3D" id="3.10.450.50">
    <property type="match status" value="1"/>
</dbReference>
<evidence type="ECO:0008006" key="3">
    <source>
        <dbReference type="Google" id="ProtNLM"/>
    </source>
</evidence>
<gene>
    <name evidence="1" type="ORF">OM076_20995</name>
</gene>
<reference evidence="1" key="1">
    <citation type="submission" date="2022-10" db="EMBL/GenBank/DDBJ databases">
        <title>The WGS of Solirubrobacter ginsenosidimutans DSM 21036.</title>
        <authorList>
            <person name="Jiang Z."/>
        </authorList>
    </citation>
    <scope>NUCLEOTIDE SEQUENCE</scope>
    <source>
        <strain evidence="1">DSM 21036</strain>
    </source>
</reference>
<accession>A0A9X3S6M2</accession>
<proteinExistence type="predicted"/>
<keyword evidence="2" id="KW-1185">Reference proteome</keyword>